<feature type="region of interest" description="Disordered" evidence="1">
    <location>
        <begin position="109"/>
        <end position="132"/>
    </location>
</feature>
<comment type="caution">
    <text evidence="2">The sequence shown here is derived from an EMBL/GenBank/DDBJ whole genome shotgun (WGS) entry which is preliminary data.</text>
</comment>
<proteinExistence type="predicted"/>
<evidence type="ECO:0000313" key="2">
    <source>
        <dbReference type="EMBL" id="RUA22049.1"/>
    </source>
</evidence>
<gene>
    <name evidence="2" type="ORF">DSL92_07885</name>
</gene>
<dbReference type="EMBL" id="RXHI01000025">
    <property type="protein sequence ID" value="RUA22049.1"/>
    <property type="molecule type" value="Genomic_DNA"/>
</dbReference>
<organism evidence="2">
    <name type="scientific">Billgrantia gudaonensis</name>
    <dbReference type="NCBI Taxonomy" id="376427"/>
    <lineage>
        <taxon>Bacteria</taxon>
        <taxon>Pseudomonadati</taxon>
        <taxon>Pseudomonadota</taxon>
        <taxon>Gammaproteobacteria</taxon>
        <taxon>Oceanospirillales</taxon>
        <taxon>Halomonadaceae</taxon>
        <taxon>Billgrantia</taxon>
    </lineage>
</organism>
<sequence>MTASLYPIFRSHLAAKLDGTQASAEAMLEAGRTCCSAAWRRVRLVLATAETPLLQHRLIPPVASASHDALASAALADERLEAQFDTLLRHYARYTKVVLIDTQGRERSALPATAPARHWRSITPRPTTSGKP</sequence>
<dbReference type="AlphaFoldDB" id="A0A3S0NDM2"/>
<accession>A0A3S0NDM2</accession>
<name>A0A3S0NDM2_9GAMM</name>
<protein>
    <submittedName>
        <fullName evidence="2">Uncharacterized protein</fullName>
    </submittedName>
</protein>
<reference evidence="2" key="1">
    <citation type="submission" date="2018-12" db="EMBL/GenBank/DDBJ databases">
        <authorList>
            <person name="Jadhav K."/>
            <person name="Kushwaha B."/>
            <person name="Jadhav I."/>
        </authorList>
    </citation>
    <scope>NUCLEOTIDE SEQUENCE [LARGE SCALE GENOMIC DNA]</scope>
    <source>
        <strain evidence="2">SBS 10</strain>
    </source>
</reference>
<evidence type="ECO:0000256" key="1">
    <source>
        <dbReference type="SAM" id="MobiDB-lite"/>
    </source>
</evidence>